<comment type="caution">
    <text evidence="3">The sequence shown here is derived from an EMBL/GenBank/DDBJ whole genome shotgun (WGS) entry which is preliminary data.</text>
</comment>
<dbReference type="InterPro" id="IPR043143">
    <property type="entry name" value="Mal/L-sulf/L-lact_DH-like_NADP"/>
</dbReference>
<dbReference type="Gene3D" id="3.30.1370.60">
    <property type="entry name" value="Hypothetical oxidoreductase yiak, domain 2"/>
    <property type="match status" value="1"/>
</dbReference>
<dbReference type="RefSeq" id="WP_337092899.1">
    <property type="nucleotide sequence ID" value="NZ_JAPYKO010000005.1"/>
</dbReference>
<keyword evidence="2" id="KW-0560">Oxidoreductase</keyword>
<organism evidence="3 4">
    <name type="scientific">Mesorhizobium argentiipisi</name>
    <dbReference type="NCBI Taxonomy" id="3015175"/>
    <lineage>
        <taxon>Bacteria</taxon>
        <taxon>Pseudomonadati</taxon>
        <taxon>Pseudomonadota</taxon>
        <taxon>Alphaproteobacteria</taxon>
        <taxon>Hyphomicrobiales</taxon>
        <taxon>Phyllobacteriaceae</taxon>
        <taxon>Mesorhizobium</taxon>
    </lineage>
</organism>
<gene>
    <name evidence="3" type="ORF">O7A05_10220</name>
</gene>
<dbReference type="Gene3D" id="1.10.1530.10">
    <property type="match status" value="1"/>
</dbReference>
<keyword evidence="4" id="KW-1185">Reference proteome</keyword>
<proteinExistence type="inferred from homology"/>
<evidence type="ECO:0000313" key="3">
    <source>
        <dbReference type="EMBL" id="MEI9402532.1"/>
    </source>
</evidence>
<sequence>MIESWHLRPKSFFEHPNRRRLTMVDNPEANSVPDARFDALALTEFATQLLKAAGLPLDRASVVASIFVEADLLGYSTHGVARLDSNLQWLQKGETRVSGDPHVLVNGGSVEVWDARFLPGPWVTMTAVRKACLSAQEFGVCSISIRRAQHIACLAAYLQEATDKGLMILLSVTTPSEAVVAPYGSVDRVFSCNPLSIGIPTAGDPILIDTTTAMSAQGPLFRSYELHRTLPAHSVISRDGVFTDDPAEFVERGGAILPTGGPEQGYKGYGLCLFTEALAALAGAGRMDTSGEGEANSVFVQVFDPSRFGGRDVFQGQMSHLADLCRRGQPWPGGEAVRVPGDRALADKRRQAVEGVKIRASILTKLSYWSNKFSIEMPGKVN</sequence>
<dbReference type="InterPro" id="IPR003767">
    <property type="entry name" value="Malate/L-lactate_DH-like"/>
</dbReference>
<protein>
    <submittedName>
        <fullName evidence="3">Ldh family oxidoreductase</fullName>
    </submittedName>
</protein>
<dbReference type="InterPro" id="IPR043144">
    <property type="entry name" value="Mal/L-sulf/L-lact_DH-like_ah"/>
</dbReference>
<dbReference type="Pfam" id="PF02615">
    <property type="entry name" value="Ldh_2"/>
    <property type="match status" value="1"/>
</dbReference>
<dbReference type="SUPFAM" id="SSF89733">
    <property type="entry name" value="L-sulfolactate dehydrogenase-like"/>
    <property type="match status" value="1"/>
</dbReference>
<evidence type="ECO:0000256" key="1">
    <source>
        <dbReference type="ARBA" id="ARBA00006056"/>
    </source>
</evidence>
<reference evidence="3 4" key="1">
    <citation type="submission" date="2022-12" db="EMBL/GenBank/DDBJ databases">
        <authorList>
            <person name="Muema E."/>
        </authorList>
    </citation>
    <scope>NUCLEOTIDE SEQUENCE [LARGE SCALE GENOMIC DNA]</scope>
    <source>
        <strain evidence="4">1330</strain>
    </source>
</reference>
<evidence type="ECO:0000313" key="4">
    <source>
        <dbReference type="Proteomes" id="UP001366503"/>
    </source>
</evidence>
<accession>A0ABU8KAU1</accession>
<comment type="similarity">
    <text evidence="1">Belongs to the LDH2/MDH2 oxidoreductase family.</text>
</comment>
<name>A0ABU8KAU1_9HYPH</name>
<dbReference type="InterPro" id="IPR036111">
    <property type="entry name" value="Mal/L-sulfo/L-lacto_DH-like_sf"/>
</dbReference>
<dbReference type="Proteomes" id="UP001366503">
    <property type="component" value="Unassembled WGS sequence"/>
</dbReference>
<dbReference type="EMBL" id="JAPYKO010000005">
    <property type="protein sequence ID" value="MEI9402532.1"/>
    <property type="molecule type" value="Genomic_DNA"/>
</dbReference>
<evidence type="ECO:0000256" key="2">
    <source>
        <dbReference type="ARBA" id="ARBA00023002"/>
    </source>
</evidence>
<dbReference type="PANTHER" id="PTHR11091">
    <property type="entry name" value="OXIDOREDUCTASE-RELATED"/>
    <property type="match status" value="1"/>
</dbReference>
<dbReference type="PANTHER" id="PTHR11091:SF0">
    <property type="entry name" value="MALATE DEHYDROGENASE"/>
    <property type="match status" value="1"/>
</dbReference>